<feature type="chain" id="PRO_5005512715" evidence="1">
    <location>
        <begin position="23"/>
        <end position="170"/>
    </location>
</feature>
<dbReference type="Proteomes" id="UP000036771">
    <property type="component" value="Unassembled WGS sequence"/>
</dbReference>
<proteinExistence type="predicted"/>
<protein>
    <submittedName>
        <fullName evidence="2">Uncharacterized protein</fullName>
    </submittedName>
</protein>
<organism evidence="2 3">
    <name type="scientific">Caedimonas varicaedens</name>
    <dbReference type="NCBI Taxonomy" id="1629334"/>
    <lineage>
        <taxon>Bacteria</taxon>
        <taxon>Pseudomonadati</taxon>
        <taxon>Pseudomonadota</taxon>
        <taxon>Alphaproteobacteria</taxon>
        <taxon>Holosporales</taxon>
        <taxon>Caedimonadaceae</taxon>
        <taxon>Caedimonas</taxon>
    </lineage>
</organism>
<keyword evidence="3" id="KW-1185">Reference proteome</keyword>
<dbReference type="EMBL" id="BBVC01000044">
    <property type="protein sequence ID" value="GAO98333.1"/>
    <property type="molecule type" value="Genomic_DNA"/>
</dbReference>
<evidence type="ECO:0000256" key="1">
    <source>
        <dbReference type="SAM" id="SignalP"/>
    </source>
</evidence>
<sequence length="170" mass="19735" precursor="true">MISRLLLTACLMSIFYSQTSLASVIIDDANIDKGESFNRVPTEVIKAHFIPYVPKTALLLNRGFYWLITGYKPDEVGVQQTQRSGIVPPIFWEVKMFNDQKQRITRVYTPENISPFLWFHLLRYTQNLSNAFWPYLQGTNVHTVNLAFNRIGAVAKSFLSEHYSHITWIF</sequence>
<accession>A0A0K8MDM9</accession>
<feature type="signal peptide" evidence="1">
    <location>
        <begin position="1"/>
        <end position="22"/>
    </location>
</feature>
<comment type="caution">
    <text evidence="2">The sequence shown here is derived from an EMBL/GenBank/DDBJ whole genome shotgun (WGS) entry which is preliminary data.</text>
</comment>
<keyword evidence="1" id="KW-0732">Signal</keyword>
<evidence type="ECO:0000313" key="3">
    <source>
        <dbReference type="Proteomes" id="UP000036771"/>
    </source>
</evidence>
<dbReference type="STRING" id="1629334.Cva_00982"/>
<dbReference type="AlphaFoldDB" id="A0A0K8MDM9"/>
<evidence type="ECO:0000313" key="2">
    <source>
        <dbReference type="EMBL" id="GAO98333.1"/>
    </source>
</evidence>
<gene>
    <name evidence="2" type="ORF">Cva_00982</name>
</gene>
<reference evidence="2 3" key="1">
    <citation type="submission" date="2015-03" db="EMBL/GenBank/DDBJ databases">
        <title>Caedibacter varicaedens, whole genome shotgun sequence.</title>
        <authorList>
            <person name="Suzuki H."/>
            <person name="Dapper A.L."/>
            <person name="Gibson A.K."/>
            <person name="Jackson C."/>
            <person name="Lee H."/>
            <person name="Pejaver V.R."/>
            <person name="Doak T."/>
            <person name="Lynch M."/>
        </authorList>
    </citation>
    <scope>NUCLEOTIDE SEQUENCE [LARGE SCALE GENOMIC DNA]</scope>
</reference>
<name>A0A0K8MDM9_9PROT</name>